<keyword evidence="7 8" id="KW-0472">Membrane</keyword>
<evidence type="ECO:0000256" key="6">
    <source>
        <dbReference type="ARBA" id="ARBA00022989"/>
    </source>
</evidence>
<feature type="transmembrane region" description="Helical" evidence="8">
    <location>
        <begin position="163"/>
        <end position="181"/>
    </location>
</feature>
<dbReference type="EMBL" id="ADFR01000003">
    <property type="protein sequence ID" value="EFC06025.1"/>
    <property type="molecule type" value="Genomic_DNA"/>
</dbReference>
<dbReference type="GO" id="GO:0016887">
    <property type="term" value="F:ATP hydrolysis activity"/>
    <property type="evidence" value="ECO:0007669"/>
    <property type="project" value="InterPro"/>
</dbReference>
<dbReference type="PROSITE" id="PS50893">
    <property type="entry name" value="ABC_TRANSPORTER_2"/>
    <property type="match status" value="1"/>
</dbReference>
<keyword evidence="5 11" id="KW-0067">ATP-binding</keyword>
<protein>
    <submittedName>
        <fullName evidence="11">ABC transporter, ATP-binding protein</fullName>
    </submittedName>
</protein>
<dbReference type="RefSeq" id="WP_006626974.1">
    <property type="nucleotide sequence ID" value="NZ_ADFR01000003.1"/>
</dbReference>
<keyword evidence="4" id="KW-0547">Nucleotide-binding</keyword>
<dbReference type="Gene3D" id="1.20.1560.10">
    <property type="entry name" value="ABC transporter type 1, transmembrane domain"/>
    <property type="match status" value="1"/>
</dbReference>
<dbReference type="PANTHER" id="PTHR24221">
    <property type="entry name" value="ATP-BINDING CASSETTE SUB-FAMILY B"/>
    <property type="match status" value="1"/>
</dbReference>
<name>D2MNK3_9FIRM</name>
<dbReference type="SUPFAM" id="SSF90123">
    <property type="entry name" value="ABC transporter transmembrane region"/>
    <property type="match status" value="1"/>
</dbReference>
<dbReference type="InterPro" id="IPR011527">
    <property type="entry name" value="ABC1_TM_dom"/>
</dbReference>
<dbReference type="GO" id="GO:0034040">
    <property type="term" value="F:ATPase-coupled lipid transmembrane transporter activity"/>
    <property type="evidence" value="ECO:0007669"/>
    <property type="project" value="TreeGrafter"/>
</dbReference>
<keyword evidence="12" id="KW-1185">Reference proteome</keyword>
<comment type="subcellular location">
    <subcellularLocation>
        <location evidence="1">Cell membrane</location>
        <topology evidence="1">Multi-pass membrane protein</topology>
    </subcellularLocation>
</comment>
<dbReference type="Pfam" id="PF00664">
    <property type="entry name" value="ABC_membrane"/>
    <property type="match status" value="1"/>
</dbReference>
<feature type="transmembrane region" description="Helical" evidence="8">
    <location>
        <begin position="20"/>
        <end position="45"/>
    </location>
</feature>
<proteinExistence type="predicted"/>
<dbReference type="InterPro" id="IPR003439">
    <property type="entry name" value="ABC_transporter-like_ATP-bd"/>
</dbReference>
<reference evidence="12" key="1">
    <citation type="submission" date="2009-12" db="EMBL/GenBank/DDBJ databases">
        <title>Sequence of Clostridiales genomosp. BVAB3 str. UPII9-5.</title>
        <authorList>
            <person name="Madupu R."/>
            <person name="Durkin A.S."/>
            <person name="Torralba M."/>
            <person name="Methe B."/>
            <person name="Sutton G.G."/>
            <person name="Strausberg R.L."/>
            <person name="Nelson K.E."/>
        </authorList>
    </citation>
    <scope>NUCLEOTIDE SEQUENCE [LARGE SCALE GENOMIC DNA]</scope>
    <source>
        <strain evidence="12">W1219</strain>
    </source>
</reference>
<evidence type="ECO:0000259" key="9">
    <source>
        <dbReference type="PROSITE" id="PS50893"/>
    </source>
</evidence>
<evidence type="ECO:0000256" key="1">
    <source>
        <dbReference type="ARBA" id="ARBA00004651"/>
    </source>
</evidence>
<keyword evidence="6 8" id="KW-1133">Transmembrane helix</keyword>
<accession>D2MNK3</accession>
<feature type="transmembrane region" description="Helical" evidence="8">
    <location>
        <begin position="251"/>
        <end position="269"/>
    </location>
</feature>
<evidence type="ECO:0000256" key="7">
    <source>
        <dbReference type="ARBA" id="ARBA00023136"/>
    </source>
</evidence>
<keyword evidence="3 8" id="KW-0812">Transmembrane</keyword>
<feature type="transmembrane region" description="Helical" evidence="8">
    <location>
        <begin position="136"/>
        <end position="157"/>
    </location>
</feature>
<keyword evidence="2" id="KW-0813">Transport</keyword>
<evidence type="ECO:0000256" key="8">
    <source>
        <dbReference type="SAM" id="Phobius"/>
    </source>
</evidence>
<dbReference type="InterPro" id="IPR027417">
    <property type="entry name" value="P-loop_NTPase"/>
</dbReference>
<gene>
    <name evidence="11" type="ORF">HMPREF9013_0228</name>
</gene>
<evidence type="ECO:0000313" key="12">
    <source>
        <dbReference type="Proteomes" id="UP000005017"/>
    </source>
</evidence>
<dbReference type="AlphaFoldDB" id="D2MNK3"/>
<dbReference type="Proteomes" id="UP000005017">
    <property type="component" value="Unassembled WGS sequence"/>
</dbReference>
<dbReference type="GO" id="GO:0005886">
    <property type="term" value="C:plasma membrane"/>
    <property type="evidence" value="ECO:0007669"/>
    <property type="project" value="UniProtKB-SubCell"/>
</dbReference>
<dbReference type="eggNOG" id="COG1132">
    <property type="taxonomic scope" value="Bacteria"/>
</dbReference>
<dbReference type="GO" id="GO:0140359">
    <property type="term" value="F:ABC-type transporter activity"/>
    <property type="evidence" value="ECO:0007669"/>
    <property type="project" value="InterPro"/>
</dbReference>
<evidence type="ECO:0000256" key="3">
    <source>
        <dbReference type="ARBA" id="ARBA00022692"/>
    </source>
</evidence>
<dbReference type="InterPro" id="IPR036640">
    <property type="entry name" value="ABC1_TM_sf"/>
</dbReference>
<feature type="domain" description="ABC transporter" evidence="9">
    <location>
        <begin position="335"/>
        <end position="568"/>
    </location>
</feature>
<feature type="transmembrane region" description="Helical" evidence="8">
    <location>
        <begin position="57"/>
        <end position="75"/>
    </location>
</feature>
<dbReference type="GO" id="GO:0005524">
    <property type="term" value="F:ATP binding"/>
    <property type="evidence" value="ECO:0007669"/>
    <property type="project" value="UniProtKB-KW"/>
</dbReference>
<dbReference type="InterPro" id="IPR003593">
    <property type="entry name" value="AAA+_ATPase"/>
</dbReference>
<feature type="domain" description="ABC transmembrane type-1" evidence="10">
    <location>
        <begin position="22"/>
        <end position="292"/>
    </location>
</feature>
<evidence type="ECO:0000259" key="10">
    <source>
        <dbReference type="PROSITE" id="PS50929"/>
    </source>
</evidence>
<dbReference type="PROSITE" id="PS00211">
    <property type="entry name" value="ABC_TRANSPORTER_1"/>
    <property type="match status" value="1"/>
</dbReference>
<dbReference type="InterPro" id="IPR017871">
    <property type="entry name" value="ABC_transporter-like_CS"/>
</dbReference>
<comment type="caution">
    <text evidence="11">The sequence shown here is derived from an EMBL/GenBank/DDBJ whole genome shotgun (WGS) entry which is preliminary data.</text>
</comment>
<sequence length="577" mass="65170">MIAIIRKFFAFSDEENRKRFHVSILLGVLVSFFESFKIGAIALSLQGIVQQNIDMNLILKVSLILGIGTIGSVLIRAKSTMLQTQGGYGVACDKRIEIAEHLRYFPMGFFNQKSLGEITSVTTNTMEALGEVATRVIMLVTSGLLNTAWITIAIWIFDWRIGLVLVIGFSLYILVNYRMNLSSRAISKAKVENTSQLVSQVLEQIQGMAEVKQFQLVGKQAKELHRLIVENVQVNTKMEFSLIPFLGIQSLWIKWIGVFMSMFSIWFYLNGSMELSTTLVMLISSFMIYEQLDTSGNYSALLRVIENCVDQASEILKMPKMDIDGEEIIPKHHSIELKHVTFSYQNEHLIQDMNVKIKEKTTTAIVGPSGSGKTTLCHLMARFWDVQEGEILLGDRNIKEYNLDSLMKNFSFVFQNVYLFNDTIANNIRFGRPEVSMDKVIEAAKSACCHEFIMSLPNGYDTIIGEGGSSLSGGEKQRISIARAMLKDAPIIILDEATANVDPENEQSLVQAIQELTRNKTIIMIAHRLKTVRHADRILVLDHGRIVQDGTHESLMQEEGIYQRFIQERSQAVSWKL</sequence>
<dbReference type="Pfam" id="PF00005">
    <property type="entry name" value="ABC_tran"/>
    <property type="match status" value="1"/>
</dbReference>
<evidence type="ECO:0000256" key="2">
    <source>
        <dbReference type="ARBA" id="ARBA00022448"/>
    </source>
</evidence>
<dbReference type="InterPro" id="IPR039421">
    <property type="entry name" value="Type_1_exporter"/>
</dbReference>
<dbReference type="SMART" id="SM00382">
    <property type="entry name" value="AAA"/>
    <property type="match status" value="1"/>
</dbReference>
<dbReference type="SUPFAM" id="SSF52540">
    <property type="entry name" value="P-loop containing nucleoside triphosphate hydrolases"/>
    <property type="match status" value="1"/>
</dbReference>
<dbReference type="PROSITE" id="PS50929">
    <property type="entry name" value="ABC_TM1F"/>
    <property type="match status" value="1"/>
</dbReference>
<evidence type="ECO:0000256" key="4">
    <source>
        <dbReference type="ARBA" id="ARBA00022741"/>
    </source>
</evidence>
<evidence type="ECO:0000256" key="5">
    <source>
        <dbReference type="ARBA" id="ARBA00022840"/>
    </source>
</evidence>
<dbReference type="PANTHER" id="PTHR24221:SF397">
    <property type="entry name" value="ABC TRANSPORTER, ATP-BINDING TRANSMEMBRANE PROTEIN"/>
    <property type="match status" value="1"/>
</dbReference>
<evidence type="ECO:0000313" key="11">
    <source>
        <dbReference type="EMBL" id="EFC06025.1"/>
    </source>
</evidence>
<dbReference type="STRING" id="679192.HMPREF9013_0228"/>
<dbReference type="OrthoDB" id="9762778at2"/>
<dbReference type="FunFam" id="3.40.50.300:FF:000287">
    <property type="entry name" value="Multidrug ABC transporter ATP-binding protein"/>
    <property type="match status" value="1"/>
</dbReference>
<organism evidence="11 12">
    <name type="scientific">Bulleidia extructa W1219</name>
    <dbReference type="NCBI Taxonomy" id="679192"/>
    <lineage>
        <taxon>Bacteria</taxon>
        <taxon>Bacillati</taxon>
        <taxon>Bacillota</taxon>
        <taxon>Erysipelotrichia</taxon>
        <taxon>Erysipelotrichales</taxon>
        <taxon>Erysipelotrichaceae</taxon>
        <taxon>Bulleidia</taxon>
    </lineage>
</organism>
<dbReference type="Gene3D" id="3.40.50.300">
    <property type="entry name" value="P-loop containing nucleotide triphosphate hydrolases"/>
    <property type="match status" value="1"/>
</dbReference>